<feature type="domain" description="SET" evidence="13">
    <location>
        <begin position="503"/>
        <end position="620"/>
    </location>
</feature>
<feature type="region of interest" description="Disordered" evidence="11">
    <location>
        <begin position="856"/>
        <end position="877"/>
    </location>
</feature>
<dbReference type="CDD" id="cd19172">
    <property type="entry name" value="SET_SETD2"/>
    <property type="match status" value="1"/>
</dbReference>
<dbReference type="Gene3D" id="2.170.270.10">
    <property type="entry name" value="SET domain"/>
    <property type="match status" value="1"/>
</dbReference>
<dbReference type="PROSITE" id="PS01159">
    <property type="entry name" value="WW_DOMAIN_1"/>
    <property type="match status" value="1"/>
</dbReference>
<feature type="compositionally biased region" description="Polar residues" evidence="11">
    <location>
        <begin position="155"/>
        <end position="164"/>
    </location>
</feature>
<keyword evidence="7" id="KW-0949">S-adenosyl-L-methionine</keyword>
<evidence type="ECO:0000256" key="2">
    <source>
        <dbReference type="ARBA" id="ARBA00004286"/>
    </source>
</evidence>
<feature type="compositionally biased region" description="Low complexity" evidence="11">
    <location>
        <begin position="792"/>
        <end position="815"/>
    </location>
</feature>
<evidence type="ECO:0000259" key="14">
    <source>
        <dbReference type="PROSITE" id="PS50868"/>
    </source>
</evidence>
<feature type="domain" description="AWS" evidence="15">
    <location>
        <begin position="448"/>
        <end position="501"/>
    </location>
</feature>
<name>A0A1W0X353_HYPEX</name>
<accession>A0A1W0X353</accession>
<keyword evidence="4" id="KW-0158">Chromosome</keyword>
<dbReference type="PROSITE" id="PS50868">
    <property type="entry name" value="POST_SET"/>
    <property type="match status" value="1"/>
</dbReference>
<dbReference type="GO" id="GO:0006355">
    <property type="term" value="P:regulation of DNA-templated transcription"/>
    <property type="evidence" value="ECO:0007669"/>
    <property type="project" value="InterPro"/>
</dbReference>
<dbReference type="InterPro" id="IPR001214">
    <property type="entry name" value="SET_dom"/>
</dbReference>
<evidence type="ECO:0000256" key="4">
    <source>
        <dbReference type="ARBA" id="ARBA00022454"/>
    </source>
</evidence>
<protein>
    <recommendedName>
        <fullName evidence="3">[histone H3]-lysine(36) N-trimethyltransferase</fullName>
        <ecNumber evidence="3">2.1.1.359</ecNumber>
    </recommendedName>
</protein>
<feature type="region of interest" description="Disordered" evidence="11">
    <location>
        <begin position="215"/>
        <end position="370"/>
    </location>
</feature>
<dbReference type="Pfam" id="PF00397">
    <property type="entry name" value="WW"/>
    <property type="match status" value="1"/>
</dbReference>
<evidence type="ECO:0000256" key="1">
    <source>
        <dbReference type="ARBA" id="ARBA00004123"/>
    </source>
</evidence>
<evidence type="ECO:0000256" key="5">
    <source>
        <dbReference type="ARBA" id="ARBA00022603"/>
    </source>
</evidence>
<feature type="compositionally biased region" description="Basic and acidic residues" evidence="11">
    <location>
        <begin position="352"/>
        <end position="364"/>
    </location>
</feature>
<dbReference type="InterPro" id="IPR038190">
    <property type="entry name" value="SRI_sf"/>
</dbReference>
<feature type="region of interest" description="Disordered" evidence="11">
    <location>
        <begin position="915"/>
        <end position="1025"/>
    </location>
</feature>
<keyword evidence="10" id="KW-0539">Nucleus</keyword>
<feature type="region of interest" description="Disordered" evidence="11">
    <location>
        <begin position="95"/>
        <end position="176"/>
    </location>
</feature>
<feature type="region of interest" description="Disordered" evidence="11">
    <location>
        <begin position="792"/>
        <end position="824"/>
    </location>
</feature>
<comment type="subcellular location">
    <subcellularLocation>
        <location evidence="2">Chromosome</location>
    </subcellularLocation>
    <subcellularLocation>
        <location evidence="1">Nucleus</location>
    </subcellularLocation>
</comment>
<dbReference type="Gene3D" id="2.20.70.10">
    <property type="match status" value="1"/>
</dbReference>
<feature type="compositionally biased region" description="Low complexity" evidence="11">
    <location>
        <begin position="997"/>
        <end position="1010"/>
    </location>
</feature>
<feature type="domain" description="WW" evidence="12">
    <location>
        <begin position="1191"/>
        <end position="1224"/>
    </location>
</feature>
<evidence type="ECO:0000256" key="11">
    <source>
        <dbReference type="SAM" id="MobiDB-lite"/>
    </source>
</evidence>
<keyword evidence="5" id="KW-0489">Methyltransferase</keyword>
<evidence type="ECO:0000259" key="12">
    <source>
        <dbReference type="PROSITE" id="PS50020"/>
    </source>
</evidence>
<feature type="compositionally biased region" description="Acidic residues" evidence="11">
    <location>
        <begin position="222"/>
        <end position="235"/>
    </location>
</feature>
<dbReference type="SMART" id="SM00317">
    <property type="entry name" value="SET"/>
    <property type="match status" value="1"/>
</dbReference>
<dbReference type="InterPro" id="IPR013257">
    <property type="entry name" value="SRI"/>
</dbReference>
<dbReference type="InterPro" id="IPR003616">
    <property type="entry name" value="Post-SET_dom"/>
</dbReference>
<dbReference type="EMBL" id="MTYJ01000020">
    <property type="protein sequence ID" value="OQV21987.1"/>
    <property type="molecule type" value="Genomic_DNA"/>
</dbReference>
<keyword evidence="17" id="KW-1185">Reference proteome</keyword>
<dbReference type="Pfam" id="PF00856">
    <property type="entry name" value="SET"/>
    <property type="match status" value="1"/>
</dbReference>
<feature type="compositionally biased region" description="Pro residues" evidence="11">
    <location>
        <begin position="19"/>
        <end position="29"/>
    </location>
</feature>
<keyword evidence="8" id="KW-0805">Transcription regulation</keyword>
<evidence type="ECO:0000256" key="10">
    <source>
        <dbReference type="ARBA" id="ARBA00023242"/>
    </source>
</evidence>
<feature type="compositionally biased region" description="Basic residues" evidence="11">
    <location>
        <begin position="980"/>
        <end position="991"/>
    </location>
</feature>
<dbReference type="PROSITE" id="PS50280">
    <property type="entry name" value="SET"/>
    <property type="match status" value="1"/>
</dbReference>
<feature type="compositionally biased region" description="Low complexity" evidence="11">
    <location>
        <begin position="957"/>
        <end position="971"/>
    </location>
</feature>
<dbReference type="InterPro" id="IPR044437">
    <property type="entry name" value="SETD2/Set2_SET"/>
</dbReference>
<dbReference type="GO" id="GO:0005694">
    <property type="term" value="C:chromosome"/>
    <property type="evidence" value="ECO:0007669"/>
    <property type="project" value="UniProtKB-SubCell"/>
</dbReference>
<evidence type="ECO:0000259" key="13">
    <source>
        <dbReference type="PROSITE" id="PS50280"/>
    </source>
</evidence>
<dbReference type="InterPro" id="IPR046341">
    <property type="entry name" value="SET_dom_sf"/>
</dbReference>
<proteinExistence type="predicted"/>
<feature type="compositionally biased region" description="Low complexity" evidence="11">
    <location>
        <begin position="65"/>
        <end position="77"/>
    </location>
</feature>
<feature type="compositionally biased region" description="Acidic residues" evidence="11">
    <location>
        <begin position="1427"/>
        <end position="1451"/>
    </location>
</feature>
<dbReference type="GO" id="GO:0032259">
    <property type="term" value="P:methylation"/>
    <property type="evidence" value="ECO:0007669"/>
    <property type="project" value="UniProtKB-KW"/>
</dbReference>
<dbReference type="InterPro" id="IPR042294">
    <property type="entry name" value="SETD2_animal"/>
</dbReference>
<evidence type="ECO:0000256" key="8">
    <source>
        <dbReference type="ARBA" id="ARBA00023015"/>
    </source>
</evidence>
<organism evidence="16 17">
    <name type="scientific">Hypsibius exemplaris</name>
    <name type="common">Freshwater tardigrade</name>
    <dbReference type="NCBI Taxonomy" id="2072580"/>
    <lineage>
        <taxon>Eukaryota</taxon>
        <taxon>Metazoa</taxon>
        <taxon>Ecdysozoa</taxon>
        <taxon>Tardigrada</taxon>
        <taxon>Eutardigrada</taxon>
        <taxon>Parachela</taxon>
        <taxon>Hypsibioidea</taxon>
        <taxon>Hypsibiidae</taxon>
        <taxon>Hypsibius</taxon>
    </lineage>
</organism>
<dbReference type="CDD" id="cd00201">
    <property type="entry name" value="WW"/>
    <property type="match status" value="1"/>
</dbReference>
<dbReference type="InterPro" id="IPR036020">
    <property type="entry name" value="WW_dom_sf"/>
</dbReference>
<dbReference type="SMART" id="SM00570">
    <property type="entry name" value="AWS"/>
    <property type="match status" value="1"/>
</dbReference>
<gene>
    <name evidence="16" type="ORF">BV898_04197</name>
</gene>
<evidence type="ECO:0000256" key="6">
    <source>
        <dbReference type="ARBA" id="ARBA00022679"/>
    </source>
</evidence>
<feature type="domain" description="Post-SET" evidence="14">
    <location>
        <begin position="627"/>
        <end position="643"/>
    </location>
</feature>
<evidence type="ECO:0000256" key="3">
    <source>
        <dbReference type="ARBA" id="ARBA00012178"/>
    </source>
</evidence>
<dbReference type="Gene3D" id="1.10.1740.100">
    <property type="entry name" value="Set2, Rpb1 interacting domain"/>
    <property type="match status" value="1"/>
</dbReference>
<feature type="compositionally biased region" description="Low complexity" evidence="11">
    <location>
        <begin position="1279"/>
        <end position="1290"/>
    </location>
</feature>
<dbReference type="InterPro" id="IPR001202">
    <property type="entry name" value="WW_dom"/>
</dbReference>
<dbReference type="PROSITE" id="PS50020">
    <property type="entry name" value="WW_DOMAIN_2"/>
    <property type="match status" value="1"/>
</dbReference>
<keyword evidence="6" id="KW-0808">Transferase</keyword>
<dbReference type="SUPFAM" id="SSF51045">
    <property type="entry name" value="WW domain"/>
    <property type="match status" value="1"/>
</dbReference>
<keyword evidence="9" id="KW-0804">Transcription</keyword>
<evidence type="ECO:0000313" key="16">
    <source>
        <dbReference type="EMBL" id="OQV21987.1"/>
    </source>
</evidence>
<dbReference type="InterPro" id="IPR006560">
    <property type="entry name" value="AWS_dom"/>
</dbReference>
<dbReference type="SMART" id="SM00456">
    <property type="entry name" value="WW"/>
    <property type="match status" value="1"/>
</dbReference>
<sequence>MDSTGSLEEFLLVDHPSAESPPQPPPPAVPNLSRLRISPRFSQSRAVLTTPEMEPGSGGGGGQNNGASTSSSSATISETKKMGKFKFLTVTPAAENGAVNGDSIAGVSPYQHEPSSAESCDEPVPPGPSSGVPRSNNRGGISLRRRRKPLPLNPASPTRSQLPTLSVGDTGEFDRSTSLDMMTMMMSANTASGEVAPRDDEDLIDKHVQRLLKVTEHTDNNLDAEEDFEEEDDDFDSRLDQMIAEEERTRKKGRRRTVSKSVGMGGRRRSTRNSRKDEVATQGEEGIPATGLEGSNGLDALISLEPKKRGRRRKVVPAAPSSELGTDEPSEREPSVAGKDTSDDAASQMSEVKPDSEDLSDPRPGKPKSRWVEQILAVPIEEVPVVEDLNLKMEEPVPTAPLPDLVVSPVPVPPVVVSPAMDSVEGTYHVITDCVRLSRHKIRDDREARKMRCDCVYTADEAQYGMKGCTEACLNRMLYIECGPKCPAKDDCANKRFQRKEYAALEVFKTDLKGHGIRTKYPLAAGQFICEYVGEVLDAKQFKKRQREYHDENIQHHYFMALNSDEVIDATRKGNCTRFTNHSCDPNSETQKWTVGGNLRIGFFTLRPVAAGEEITFDYQFERYGKKAQRCFCGTTQCRGFIGSVASDDRKKVSKGDISDRKMVSEIEKFVQMASLRTADQALRMARLLLRVEEDHDRRTLLRVIQNSENQDALRGFMRCQGLTILADFMYACRNSSVDMKLEILNTLRHLPIVSRNILEDSTILDSIKRWAGHALPNPLLSASSFIPATPDTPDIPTAKPWAPSSSVPSPASWPRNGNDSLPEPIDVEQLEREVFASEESQKGDAVVSNEVKVEVIDEDLQSQSTEDLSEPPSSDRMDCGEDELVMKAAADLLQYFEPLKSTFRIPKKLITDREPLLEEPSRKAPVKANSTPTTNGLAGGAHIPIVGGGYSRGKRSPSPTTAVSSSSSSSQPVEGMPVRPKHPRFGHQHHYNNNFQQRPPFQQQQQQPYLGGGGPRRPMGMMGGSLFPHHVPSFLQQQQQMQMQSAFGSLVSMETTVASLASALLQQQPQLSQPDLAALAEAARVQEAEANNKLVAKLVSDCLLLNTVAPTKKVTITLPDGSSHEARSFKPTAVQIARLYADLPVIGSAEWEARAAQIRERSGQMVQAMDAPITQEVIGWMSNFDLSKHFFLPKDWCAAYDRVGRLYFYNTSNGISRWDFPCEDHEYSTVLTPLSGHLSIPADLKDYTTVPAASMTVRPWSPQGDADDDSPRENNIPSRSSHFNNSSRSRGGKFDRHRPAHHRRPDKSEASKEALRQLKIDFQNDVCKYVLQVLNVYRHAQCTEGRIETKEDFKYLARKFTHNVLEQEIKRHRNAPDALRFSAKHKPKIKEHVRKYMSRFGKVYKPVGGGEARTREEENRRNLVDDGGEGEEEEEGEGDDDDEDDEMEDEVQAAAAETTATVLTNGVKIIPDDETDDTEMVDLKTSGEPVDLAGEVPSGSDAPPFPVTTVANPEADLTPISNSLGMVTPEISRLDTSLG</sequence>
<dbReference type="PANTHER" id="PTHR46711:SF1">
    <property type="entry name" value="HISTONE-LYSINE N-METHYLTRANSFERASE SETD2"/>
    <property type="match status" value="1"/>
</dbReference>
<comment type="caution">
    <text evidence="16">The sequence shown here is derived from an EMBL/GenBank/DDBJ whole genome shotgun (WGS) entry which is preliminary data.</text>
</comment>
<dbReference type="GO" id="GO:0005634">
    <property type="term" value="C:nucleus"/>
    <property type="evidence" value="ECO:0007669"/>
    <property type="project" value="UniProtKB-SubCell"/>
</dbReference>
<feature type="region of interest" description="Disordered" evidence="11">
    <location>
        <begin position="1256"/>
        <end position="1313"/>
    </location>
</feature>
<dbReference type="Pfam" id="PF17907">
    <property type="entry name" value="AWS"/>
    <property type="match status" value="1"/>
</dbReference>
<feature type="compositionally biased region" description="Basic residues" evidence="11">
    <location>
        <begin position="1296"/>
        <end position="1306"/>
    </location>
</feature>
<dbReference type="PANTHER" id="PTHR46711">
    <property type="entry name" value="HISTONE-LYSINE N-METHYLTRANSFERASE SETD2"/>
    <property type="match status" value="1"/>
</dbReference>
<feature type="region of interest" description="Disordered" evidence="11">
    <location>
        <begin position="1"/>
        <end position="77"/>
    </location>
</feature>
<evidence type="ECO:0000313" key="17">
    <source>
        <dbReference type="Proteomes" id="UP000192578"/>
    </source>
</evidence>
<dbReference type="PROSITE" id="PS51215">
    <property type="entry name" value="AWS"/>
    <property type="match status" value="1"/>
</dbReference>
<dbReference type="Proteomes" id="UP000192578">
    <property type="component" value="Unassembled WGS sequence"/>
</dbReference>
<evidence type="ECO:0000259" key="15">
    <source>
        <dbReference type="PROSITE" id="PS51215"/>
    </source>
</evidence>
<dbReference type="SMART" id="SM00508">
    <property type="entry name" value="PostSET"/>
    <property type="match status" value="1"/>
</dbReference>
<dbReference type="Pfam" id="PF08236">
    <property type="entry name" value="SRI"/>
    <property type="match status" value="1"/>
</dbReference>
<feature type="compositionally biased region" description="Basic and acidic residues" evidence="11">
    <location>
        <begin position="1413"/>
        <end position="1425"/>
    </location>
</feature>
<dbReference type="GO" id="GO:0140955">
    <property type="term" value="F:histone H3K36 trimethyltransferase activity"/>
    <property type="evidence" value="ECO:0007669"/>
    <property type="project" value="UniProtKB-EC"/>
</dbReference>
<dbReference type="SUPFAM" id="SSF82199">
    <property type="entry name" value="SET domain"/>
    <property type="match status" value="1"/>
</dbReference>
<dbReference type="OrthoDB" id="422362at2759"/>
<reference evidence="17" key="1">
    <citation type="submission" date="2017-01" db="EMBL/GenBank/DDBJ databases">
        <title>Comparative genomics of anhydrobiosis in the tardigrade Hypsibius dujardini.</title>
        <authorList>
            <person name="Yoshida Y."/>
            <person name="Koutsovoulos G."/>
            <person name="Laetsch D."/>
            <person name="Stevens L."/>
            <person name="Kumar S."/>
            <person name="Horikawa D."/>
            <person name="Ishino K."/>
            <person name="Komine S."/>
            <person name="Tomita M."/>
            <person name="Blaxter M."/>
            <person name="Arakawa K."/>
        </authorList>
    </citation>
    <scope>NUCLEOTIDE SEQUENCE [LARGE SCALE GENOMIC DNA]</scope>
    <source>
        <strain evidence="17">Z151</strain>
    </source>
</reference>
<feature type="region of interest" description="Disordered" evidence="11">
    <location>
        <begin position="1406"/>
        <end position="1451"/>
    </location>
</feature>
<evidence type="ECO:0000256" key="7">
    <source>
        <dbReference type="ARBA" id="ARBA00022691"/>
    </source>
</evidence>
<dbReference type="EC" id="2.1.1.359" evidence="3"/>
<evidence type="ECO:0000256" key="9">
    <source>
        <dbReference type="ARBA" id="ARBA00023163"/>
    </source>
</evidence>